<dbReference type="FunFam" id="1.10.240.10:FF:000001">
    <property type="entry name" value="Tyrosine--tRNA ligase"/>
    <property type="match status" value="1"/>
</dbReference>
<keyword evidence="5 9" id="KW-0648">Protein biosynthesis</keyword>
<proteinExistence type="inferred from homology"/>
<evidence type="ECO:0000256" key="3">
    <source>
        <dbReference type="ARBA" id="ARBA00022741"/>
    </source>
</evidence>
<dbReference type="PROSITE" id="PS00178">
    <property type="entry name" value="AA_TRNA_LIGASE_I"/>
    <property type="match status" value="1"/>
</dbReference>
<dbReference type="GO" id="GO:0005739">
    <property type="term" value="C:mitochondrion"/>
    <property type="evidence" value="ECO:0007669"/>
    <property type="project" value="TreeGrafter"/>
</dbReference>
<protein>
    <recommendedName>
        <fullName evidence="1 9">Tyrosine--tRNA ligase</fullName>
        <ecNumber evidence="1 9">6.1.1.1</ecNumber>
    </recommendedName>
    <alternativeName>
        <fullName evidence="7 9">Tyrosyl-tRNA synthetase</fullName>
    </alternativeName>
</protein>
<dbReference type="SUPFAM" id="SSF52374">
    <property type="entry name" value="Nucleotidylyl transferase"/>
    <property type="match status" value="1"/>
</dbReference>
<dbReference type="EC" id="6.1.1.1" evidence="1 9"/>
<sequence>MLKFSSSKRILKLYFKCSNSIIKRNSSSEGGGILGLSKRGFWNDRYPPSNLDFEQGLASKSLTVYGGFDPTSDSLHIGNLMVINALIHFQREGYSVIALEQPRIGDPSGKKEERTLLDNEIIDKNVNGIKENIERIFSNHMKYIWKKEENLLKPVKIIDNMKFYKKMSVFDFFRDVAKYFGIGPLIGRSFVKSRLTAGEFISAAEFSYQIFQANDWLKLYQKFNCTVQVGGSDQMGNIQTGCDLIKKVENFRVTGKSSGSPVWLNPHVTSPFEFYQYFLRTKDSDVEKYLKLLTFIPLSEIQIAMDIHKQRPEQLKPQKRLAEHLTILVHGESGLKKAKQGTEILFGGNSGVLADMEADDVIDLFRGATYKNLLLKPGITVLDLALMAECFSTESKRNFSAVVKSY</sequence>
<gene>
    <name evidence="10" type="primary">Aats-tyr-m</name>
    <name evidence="10" type="ORF">Anas_09722</name>
</gene>
<comment type="caution">
    <text evidence="10">The sequence shown here is derived from an EMBL/GenBank/DDBJ whole genome shotgun (WGS) entry which is preliminary data.</text>
</comment>
<dbReference type="PANTHER" id="PTHR11766">
    <property type="entry name" value="TYROSYL-TRNA SYNTHETASE"/>
    <property type="match status" value="1"/>
</dbReference>
<dbReference type="PANTHER" id="PTHR11766:SF0">
    <property type="entry name" value="TYROSINE--TRNA LIGASE, MITOCHONDRIAL"/>
    <property type="match status" value="1"/>
</dbReference>
<dbReference type="Proteomes" id="UP000326759">
    <property type="component" value="Unassembled WGS sequence"/>
</dbReference>
<keyword evidence="11" id="KW-1185">Reference proteome</keyword>
<dbReference type="InterPro" id="IPR024088">
    <property type="entry name" value="Tyr-tRNA-ligase_bac-type"/>
</dbReference>
<keyword evidence="3 9" id="KW-0547">Nucleotide-binding</keyword>
<reference evidence="10 11" key="1">
    <citation type="journal article" date="2019" name="PLoS Biol.">
        <title>Sex chromosomes control vertical transmission of feminizing Wolbachia symbionts in an isopod.</title>
        <authorList>
            <person name="Becking T."/>
            <person name="Chebbi M.A."/>
            <person name="Giraud I."/>
            <person name="Moumen B."/>
            <person name="Laverre T."/>
            <person name="Caubet Y."/>
            <person name="Peccoud J."/>
            <person name="Gilbert C."/>
            <person name="Cordaux R."/>
        </authorList>
    </citation>
    <scope>NUCLEOTIDE SEQUENCE [LARGE SCALE GENOMIC DNA]</scope>
    <source>
        <strain evidence="10">ANa2</strain>
        <tissue evidence="10">Whole body excluding digestive tract and cuticle</tissue>
    </source>
</reference>
<dbReference type="GO" id="GO:0004831">
    <property type="term" value="F:tyrosine-tRNA ligase activity"/>
    <property type="evidence" value="ECO:0007669"/>
    <property type="project" value="UniProtKB-EC"/>
</dbReference>
<evidence type="ECO:0000313" key="11">
    <source>
        <dbReference type="Proteomes" id="UP000326759"/>
    </source>
</evidence>
<organism evidence="10 11">
    <name type="scientific">Armadillidium nasatum</name>
    <dbReference type="NCBI Taxonomy" id="96803"/>
    <lineage>
        <taxon>Eukaryota</taxon>
        <taxon>Metazoa</taxon>
        <taxon>Ecdysozoa</taxon>
        <taxon>Arthropoda</taxon>
        <taxon>Crustacea</taxon>
        <taxon>Multicrustacea</taxon>
        <taxon>Malacostraca</taxon>
        <taxon>Eumalacostraca</taxon>
        <taxon>Peracarida</taxon>
        <taxon>Isopoda</taxon>
        <taxon>Oniscidea</taxon>
        <taxon>Crinocheta</taxon>
        <taxon>Armadillidiidae</taxon>
        <taxon>Armadillidium</taxon>
    </lineage>
</organism>
<comment type="similarity">
    <text evidence="9">Belongs to the class-I aminoacyl-tRNA synthetase family.</text>
</comment>
<dbReference type="Gene3D" id="1.10.240.10">
    <property type="entry name" value="Tyrosyl-Transfer RNA Synthetase"/>
    <property type="match status" value="1"/>
</dbReference>
<evidence type="ECO:0000256" key="1">
    <source>
        <dbReference type="ARBA" id="ARBA00013160"/>
    </source>
</evidence>
<dbReference type="PRINTS" id="PR01040">
    <property type="entry name" value="TRNASYNTHTYR"/>
</dbReference>
<dbReference type="GO" id="GO:0006437">
    <property type="term" value="P:tyrosyl-tRNA aminoacylation"/>
    <property type="evidence" value="ECO:0007669"/>
    <property type="project" value="InterPro"/>
</dbReference>
<dbReference type="OrthoDB" id="337870at2759"/>
<evidence type="ECO:0000313" key="10">
    <source>
        <dbReference type="EMBL" id="KAB7501981.1"/>
    </source>
</evidence>
<dbReference type="InterPro" id="IPR014729">
    <property type="entry name" value="Rossmann-like_a/b/a_fold"/>
</dbReference>
<evidence type="ECO:0000256" key="4">
    <source>
        <dbReference type="ARBA" id="ARBA00022840"/>
    </source>
</evidence>
<evidence type="ECO:0000256" key="2">
    <source>
        <dbReference type="ARBA" id="ARBA00022598"/>
    </source>
</evidence>
<dbReference type="InterPro" id="IPR002305">
    <property type="entry name" value="aa-tRNA-synth_Ic"/>
</dbReference>
<evidence type="ECO:0000256" key="8">
    <source>
        <dbReference type="ARBA" id="ARBA00048248"/>
    </source>
</evidence>
<comment type="catalytic activity">
    <reaction evidence="8 9">
        <text>tRNA(Tyr) + L-tyrosine + ATP = L-tyrosyl-tRNA(Tyr) + AMP + diphosphate + H(+)</text>
        <dbReference type="Rhea" id="RHEA:10220"/>
        <dbReference type="Rhea" id="RHEA-COMP:9706"/>
        <dbReference type="Rhea" id="RHEA-COMP:9707"/>
        <dbReference type="ChEBI" id="CHEBI:15378"/>
        <dbReference type="ChEBI" id="CHEBI:30616"/>
        <dbReference type="ChEBI" id="CHEBI:33019"/>
        <dbReference type="ChEBI" id="CHEBI:58315"/>
        <dbReference type="ChEBI" id="CHEBI:78442"/>
        <dbReference type="ChEBI" id="CHEBI:78536"/>
        <dbReference type="ChEBI" id="CHEBI:456215"/>
        <dbReference type="EC" id="6.1.1.1"/>
    </reaction>
</comment>
<evidence type="ECO:0000256" key="9">
    <source>
        <dbReference type="RuleBase" id="RU361234"/>
    </source>
</evidence>
<dbReference type="GO" id="GO:0005524">
    <property type="term" value="F:ATP binding"/>
    <property type="evidence" value="ECO:0007669"/>
    <property type="project" value="UniProtKB-KW"/>
</dbReference>
<dbReference type="AlphaFoldDB" id="A0A5N5T5W1"/>
<dbReference type="InterPro" id="IPR002307">
    <property type="entry name" value="Tyr-tRNA-ligase"/>
</dbReference>
<dbReference type="Gene3D" id="3.40.50.620">
    <property type="entry name" value="HUPs"/>
    <property type="match status" value="1"/>
</dbReference>
<evidence type="ECO:0000256" key="6">
    <source>
        <dbReference type="ARBA" id="ARBA00023146"/>
    </source>
</evidence>
<keyword evidence="6 9" id="KW-0030">Aminoacyl-tRNA synthetase</keyword>
<keyword evidence="2 9" id="KW-0436">Ligase</keyword>
<evidence type="ECO:0000256" key="5">
    <source>
        <dbReference type="ARBA" id="ARBA00022917"/>
    </source>
</evidence>
<dbReference type="InterPro" id="IPR001412">
    <property type="entry name" value="aa-tRNA-synth_I_CS"/>
</dbReference>
<name>A0A5N5T5W1_9CRUS</name>
<dbReference type="GO" id="GO:0005829">
    <property type="term" value="C:cytosol"/>
    <property type="evidence" value="ECO:0007669"/>
    <property type="project" value="TreeGrafter"/>
</dbReference>
<dbReference type="Pfam" id="PF00579">
    <property type="entry name" value="tRNA-synt_1b"/>
    <property type="match status" value="2"/>
</dbReference>
<keyword evidence="4 9" id="KW-0067">ATP-binding</keyword>
<evidence type="ECO:0000256" key="7">
    <source>
        <dbReference type="ARBA" id="ARBA00033323"/>
    </source>
</evidence>
<accession>A0A5N5T5W1</accession>
<dbReference type="NCBIfam" id="TIGR00234">
    <property type="entry name" value="tyrS"/>
    <property type="match status" value="1"/>
</dbReference>
<dbReference type="EMBL" id="SEYY01008902">
    <property type="protein sequence ID" value="KAB7501981.1"/>
    <property type="molecule type" value="Genomic_DNA"/>
</dbReference>